<dbReference type="GO" id="GO:0003723">
    <property type="term" value="F:RNA binding"/>
    <property type="evidence" value="ECO:0007669"/>
    <property type="project" value="UniProtKB-UniRule"/>
</dbReference>
<accession>A0A336KJQ5</accession>
<gene>
    <name evidence="4" type="primary">CSON012437</name>
</gene>
<dbReference type="EMBL" id="UFQT01000590">
    <property type="protein sequence ID" value="SSX25547.1"/>
    <property type="molecule type" value="Genomic_DNA"/>
</dbReference>
<dbReference type="SMART" id="SM00360">
    <property type="entry name" value="RRM"/>
    <property type="match status" value="1"/>
</dbReference>
<dbReference type="Gene3D" id="3.30.70.330">
    <property type="match status" value="1"/>
</dbReference>
<dbReference type="GO" id="GO:0005634">
    <property type="term" value="C:nucleus"/>
    <property type="evidence" value="ECO:0007669"/>
    <property type="project" value="TreeGrafter"/>
</dbReference>
<dbReference type="OMA" id="GFCWVLF"/>
<evidence type="ECO:0000256" key="2">
    <source>
        <dbReference type="PROSITE-ProRule" id="PRU00176"/>
    </source>
</evidence>
<evidence type="ECO:0000313" key="5">
    <source>
        <dbReference type="EMBL" id="SSX25547.1"/>
    </source>
</evidence>
<keyword evidence="1 2" id="KW-0694">RNA-binding</keyword>
<dbReference type="InterPro" id="IPR000504">
    <property type="entry name" value="RRM_dom"/>
</dbReference>
<evidence type="ECO:0000313" key="4">
    <source>
        <dbReference type="EMBL" id="SSX05186.1"/>
    </source>
</evidence>
<dbReference type="PROSITE" id="PS50102">
    <property type="entry name" value="RRM"/>
    <property type="match status" value="1"/>
</dbReference>
<protein>
    <submittedName>
        <fullName evidence="4">CSON012437 protein</fullName>
    </submittedName>
</protein>
<dbReference type="PANTHER" id="PTHR48024">
    <property type="entry name" value="GEO13361P1-RELATED"/>
    <property type="match status" value="1"/>
</dbReference>
<dbReference type="EMBL" id="UFQS01000590">
    <property type="protein sequence ID" value="SSX05186.1"/>
    <property type="molecule type" value="Genomic_DNA"/>
</dbReference>
<evidence type="ECO:0000259" key="3">
    <source>
        <dbReference type="PROSITE" id="PS50102"/>
    </source>
</evidence>
<evidence type="ECO:0000256" key="1">
    <source>
        <dbReference type="ARBA" id="ARBA00022884"/>
    </source>
</evidence>
<organism evidence="4">
    <name type="scientific">Culicoides sonorensis</name>
    <name type="common">Biting midge</name>
    <dbReference type="NCBI Taxonomy" id="179676"/>
    <lineage>
        <taxon>Eukaryota</taxon>
        <taxon>Metazoa</taxon>
        <taxon>Ecdysozoa</taxon>
        <taxon>Arthropoda</taxon>
        <taxon>Hexapoda</taxon>
        <taxon>Insecta</taxon>
        <taxon>Pterygota</taxon>
        <taxon>Neoptera</taxon>
        <taxon>Endopterygota</taxon>
        <taxon>Diptera</taxon>
        <taxon>Nematocera</taxon>
        <taxon>Chironomoidea</taxon>
        <taxon>Ceratopogonidae</taxon>
        <taxon>Ceratopogoninae</taxon>
        <taxon>Culicoides</taxon>
        <taxon>Monoculicoides</taxon>
    </lineage>
</organism>
<dbReference type="SUPFAM" id="SSF54928">
    <property type="entry name" value="RNA-binding domain, RBD"/>
    <property type="match status" value="1"/>
</dbReference>
<reference evidence="5" key="2">
    <citation type="submission" date="2018-07" db="EMBL/GenBank/DDBJ databases">
        <authorList>
            <person name="Quirk P.G."/>
            <person name="Krulwich T.A."/>
        </authorList>
    </citation>
    <scope>NUCLEOTIDE SEQUENCE</scope>
</reference>
<dbReference type="InterPro" id="IPR050886">
    <property type="entry name" value="RNA-binding_reg"/>
</dbReference>
<feature type="domain" description="RRM" evidence="3">
    <location>
        <begin position="11"/>
        <end position="88"/>
    </location>
</feature>
<dbReference type="InterPro" id="IPR035979">
    <property type="entry name" value="RBD_domain_sf"/>
</dbReference>
<dbReference type="PANTHER" id="PTHR48024:SF53">
    <property type="entry name" value="GEO11133P1"/>
    <property type="match status" value="1"/>
</dbReference>
<dbReference type="FunFam" id="3.30.70.330:FF:000494">
    <property type="entry name" value="28 kDa ribonucleoprotein, chloroplastic"/>
    <property type="match status" value="1"/>
</dbReference>
<dbReference type="VEuPathDB" id="VectorBase:CSON012437"/>
<sequence length="95" mass="10608">MAQNNIARGIQKLFIGNLPWTVGSNELKMYFSQFGHVQISNVIFDRKSGISRGYAFITFSTRDGYNAAANKEIHRLEGRKLTVQPASIFGSLSKP</sequence>
<dbReference type="InterPro" id="IPR012677">
    <property type="entry name" value="Nucleotide-bd_a/b_plait_sf"/>
</dbReference>
<reference evidence="4" key="1">
    <citation type="submission" date="2018-04" db="EMBL/GenBank/DDBJ databases">
        <authorList>
            <person name="Go L.Y."/>
            <person name="Mitchell J.A."/>
        </authorList>
    </citation>
    <scope>NUCLEOTIDE SEQUENCE</scope>
    <source>
        <tissue evidence="4">Whole organism</tissue>
    </source>
</reference>
<dbReference type="AlphaFoldDB" id="A0A336KJQ5"/>
<name>A0A336KJQ5_CULSO</name>
<proteinExistence type="predicted"/>
<dbReference type="Pfam" id="PF00076">
    <property type="entry name" value="RRM_1"/>
    <property type="match status" value="1"/>
</dbReference>